<dbReference type="SUPFAM" id="SSF81606">
    <property type="entry name" value="PP2C-like"/>
    <property type="match status" value="1"/>
</dbReference>
<keyword evidence="8" id="KW-0902">Two-component regulatory system</keyword>
<keyword evidence="7" id="KW-0067">ATP-binding</keyword>
<dbReference type="EC" id="2.7.13.3" evidence="2"/>
<dbReference type="Proteomes" id="UP000289718">
    <property type="component" value="Unassembled WGS sequence"/>
</dbReference>
<dbReference type="InterPro" id="IPR005467">
    <property type="entry name" value="His_kinase_dom"/>
</dbReference>
<sequence>MLKVNVEIKPYSQRNECGDFYELLELENYYLLLVGDIGGHGSSRVYSIATNIKELVKEHKTESLKNLVTLIHTQSYLKNNGMTIFLAQIYKELPMLSYCAIGNTKSFIYRNRKFLHFNSQSGILGYDIPRTIKTNLLKLLKDDILIISTDGVSIHDSEIEPLIKETRDINLLPEKIIQNFGKKDDDSLTLVLKFTNIKNKAFSTLYNKQEEQTITKANSPKIIKRREPKHSLTRTNPISLNIKQKNSLELLNNEYLIVEDLQKKLLAFTIEKLDSIINFEQRDKVKIKTFLIEALEYSQIDIYLNTTSLQIYIHNIESLKGTLEFLFNNYYIFKNNSCIIQKDFLNLNTKKFVCKELKEMLALGLEEEDYKKFKENEENLKLLAKQSKLASMGEMMGNIAHQWRQPLSIISTIATGIEVRKQFDSLDDTDIVEEMNAIMKQVNYLSQTIEDFKNFIKDDKQFLPISIKKVVEDTISLAQSSLKSSQITLITDINEDLQINANKNELEQAFINIINNSKDALKDKEDKYIWITSKKIDDNSLSLSFLDSGGGIKEDIIDKVFDPYFTTKHQSIGTGLGLSMVEKILRERYHSKLEVKNKDFDYKGKTHKGACFTIIFSK</sequence>
<dbReference type="Gene3D" id="1.10.287.130">
    <property type="match status" value="1"/>
</dbReference>
<evidence type="ECO:0000256" key="2">
    <source>
        <dbReference type="ARBA" id="ARBA00012438"/>
    </source>
</evidence>
<evidence type="ECO:0000256" key="5">
    <source>
        <dbReference type="ARBA" id="ARBA00022741"/>
    </source>
</evidence>
<evidence type="ECO:0000313" key="11">
    <source>
        <dbReference type="Proteomes" id="UP000289718"/>
    </source>
</evidence>
<keyword evidence="5" id="KW-0547">Nucleotide-binding</keyword>
<dbReference type="InterPro" id="IPR004358">
    <property type="entry name" value="Sig_transdc_His_kin-like_C"/>
</dbReference>
<dbReference type="SUPFAM" id="SSF47384">
    <property type="entry name" value="Homodimeric domain of signal transducing histidine kinase"/>
    <property type="match status" value="1"/>
</dbReference>
<dbReference type="Pfam" id="PF02518">
    <property type="entry name" value="HATPase_c"/>
    <property type="match status" value="1"/>
</dbReference>
<dbReference type="Gene3D" id="3.30.565.10">
    <property type="entry name" value="Histidine kinase-like ATPase, C-terminal domain"/>
    <property type="match status" value="1"/>
</dbReference>
<dbReference type="AlphaFoldDB" id="A0A4Q1ARC0"/>
<dbReference type="EMBL" id="NXIE01000007">
    <property type="protein sequence ID" value="RXK11557.1"/>
    <property type="molecule type" value="Genomic_DNA"/>
</dbReference>
<keyword evidence="11" id="KW-1185">Reference proteome</keyword>
<keyword evidence="4" id="KW-0808">Transferase</keyword>
<dbReference type="GO" id="GO:0000155">
    <property type="term" value="F:phosphorelay sensor kinase activity"/>
    <property type="evidence" value="ECO:0007669"/>
    <property type="project" value="InterPro"/>
</dbReference>
<dbReference type="InterPro" id="IPR003661">
    <property type="entry name" value="HisK_dim/P_dom"/>
</dbReference>
<reference evidence="10 11" key="1">
    <citation type="submission" date="2017-09" db="EMBL/GenBank/DDBJ databases">
        <title>Genomics of the genus Arcobacter.</title>
        <authorList>
            <person name="Perez-Cataluna A."/>
            <person name="Figueras M.J."/>
            <person name="Salas-Masso N."/>
        </authorList>
    </citation>
    <scope>NUCLEOTIDE SEQUENCE [LARGE SCALE GENOMIC DNA]</scope>
    <source>
        <strain evidence="10 11">F156-34</strain>
    </source>
</reference>
<accession>A0A4Q1ARC0</accession>
<dbReference type="PRINTS" id="PR00344">
    <property type="entry name" value="BCTRLSENSOR"/>
</dbReference>
<dbReference type="SUPFAM" id="SSF55874">
    <property type="entry name" value="ATPase domain of HSP90 chaperone/DNA topoisomerase II/histidine kinase"/>
    <property type="match status" value="1"/>
</dbReference>
<dbReference type="CDD" id="cd00082">
    <property type="entry name" value="HisKA"/>
    <property type="match status" value="1"/>
</dbReference>
<dbReference type="OrthoDB" id="7967436at2"/>
<dbReference type="InterPro" id="IPR036457">
    <property type="entry name" value="PPM-type-like_dom_sf"/>
</dbReference>
<evidence type="ECO:0000256" key="1">
    <source>
        <dbReference type="ARBA" id="ARBA00000085"/>
    </source>
</evidence>
<dbReference type="PANTHER" id="PTHR43065">
    <property type="entry name" value="SENSOR HISTIDINE KINASE"/>
    <property type="match status" value="1"/>
</dbReference>
<feature type="domain" description="Histidine kinase" evidence="9">
    <location>
        <begin position="398"/>
        <end position="618"/>
    </location>
</feature>
<evidence type="ECO:0000313" key="10">
    <source>
        <dbReference type="EMBL" id="RXK11557.1"/>
    </source>
</evidence>
<comment type="caution">
    <text evidence="10">The sequence shown here is derived from an EMBL/GenBank/DDBJ whole genome shotgun (WGS) entry which is preliminary data.</text>
</comment>
<dbReference type="Gene3D" id="3.60.40.10">
    <property type="entry name" value="PPM-type phosphatase domain"/>
    <property type="match status" value="1"/>
</dbReference>
<keyword evidence="3" id="KW-0597">Phosphoprotein</keyword>
<dbReference type="InterPro" id="IPR001932">
    <property type="entry name" value="PPM-type_phosphatase-like_dom"/>
</dbReference>
<gene>
    <name evidence="10" type="ORF">CP965_13535</name>
</gene>
<protein>
    <recommendedName>
        <fullName evidence="2">histidine kinase</fullName>
        <ecNumber evidence="2">2.7.13.3</ecNumber>
    </recommendedName>
</protein>
<name>A0A4Q1ARC0_9BACT</name>
<dbReference type="Pfam" id="PF07228">
    <property type="entry name" value="SpoIIE"/>
    <property type="match status" value="1"/>
</dbReference>
<evidence type="ECO:0000256" key="8">
    <source>
        <dbReference type="ARBA" id="ARBA00023012"/>
    </source>
</evidence>
<dbReference type="PROSITE" id="PS50109">
    <property type="entry name" value="HIS_KIN"/>
    <property type="match status" value="1"/>
</dbReference>
<dbReference type="InterPro" id="IPR003594">
    <property type="entry name" value="HATPase_dom"/>
</dbReference>
<organism evidence="10 11">
    <name type="scientific">Halarcobacter mediterraneus</name>
    <dbReference type="NCBI Taxonomy" id="2023153"/>
    <lineage>
        <taxon>Bacteria</taxon>
        <taxon>Pseudomonadati</taxon>
        <taxon>Campylobacterota</taxon>
        <taxon>Epsilonproteobacteria</taxon>
        <taxon>Campylobacterales</taxon>
        <taxon>Arcobacteraceae</taxon>
        <taxon>Halarcobacter</taxon>
    </lineage>
</organism>
<evidence type="ECO:0000256" key="4">
    <source>
        <dbReference type="ARBA" id="ARBA00022679"/>
    </source>
</evidence>
<dbReference type="InterPro" id="IPR036890">
    <property type="entry name" value="HATPase_C_sf"/>
</dbReference>
<dbReference type="InterPro" id="IPR036097">
    <property type="entry name" value="HisK_dim/P_sf"/>
</dbReference>
<comment type="catalytic activity">
    <reaction evidence="1">
        <text>ATP + protein L-histidine = ADP + protein N-phospho-L-histidine.</text>
        <dbReference type="EC" id="2.7.13.3"/>
    </reaction>
</comment>
<dbReference type="RefSeq" id="WP_129062648.1">
    <property type="nucleotide sequence ID" value="NZ_NXIE01000007.1"/>
</dbReference>
<evidence type="ECO:0000256" key="7">
    <source>
        <dbReference type="ARBA" id="ARBA00022840"/>
    </source>
</evidence>
<evidence type="ECO:0000256" key="6">
    <source>
        <dbReference type="ARBA" id="ARBA00022777"/>
    </source>
</evidence>
<dbReference type="SMART" id="SM00387">
    <property type="entry name" value="HATPase_c"/>
    <property type="match status" value="1"/>
</dbReference>
<dbReference type="GO" id="GO:0005524">
    <property type="term" value="F:ATP binding"/>
    <property type="evidence" value="ECO:0007669"/>
    <property type="project" value="UniProtKB-KW"/>
</dbReference>
<proteinExistence type="predicted"/>
<keyword evidence="6" id="KW-0418">Kinase</keyword>
<evidence type="ECO:0000256" key="3">
    <source>
        <dbReference type="ARBA" id="ARBA00022553"/>
    </source>
</evidence>
<dbReference type="PANTHER" id="PTHR43065:SF46">
    <property type="entry name" value="C4-DICARBOXYLATE TRANSPORT SENSOR PROTEIN DCTB"/>
    <property type="match status" value="1"/>
</dbReference>
<evidence type="ECO:0000259" key="9">
    <source>
        <dbReference type="PROSITE" id="PS50109"/>
    </source>
</evidence>